<dbReference type="Proteomes" id="UP000053244">
    <property type="component" value="Unassembled WGS sequence"/>
</dbReference>
<evidence type="ECO:0000256" key="7">
    <source>
        <dbReference type="PROSITE-ProRule" id="PRU10141"/>
    </source>
</evidence>
<dbReference type="PANTHER" id="PTHR43289">
    <property type="entry name" value="MITOGEN-ACTIVATED PROTEIN KINASE KINASE KINASE 20-RELATED"/>
    <property type="match status" value="1"/>
</dbReference>
<evidence type="ECO:0000256" key="4">
    <source>
        <dbReference type="ARBA" id="ARBA00022741"/>
    </source>
</evidence>
<keyword evidence="4 7" id="KW-0547">Nucleotide-binding</keyword>
<dbReference type="Gene3D" id="3.30.200.20">
    <property type="entry name" value="Phosphorylase Kinase, domain 1"/>
    <property type="match status" value="1"/>
</dbReference>
<dbReference type="AlphaFoldDB" id="A0A117MLP0"/>
<protein>
    <recommendedName>
        <fullName evidence="1">non-specific serine/threonine protein kinase</fullName>
        <ecNumber evidence="1">2.7.11.1</ecNumber>
    </recommendedName>
</protein>
<feature type="region of interest" description="Disordered" evidence="8">
    <location>
        <begin position="331"/>
        <end position="377"/>
    </location>
</feature>
<dbReference type="CDD" id="cd14014">
    <property type="entry name" value="STKc_PknB_like"/>
    <property type="match status" value="1"/>
</dbReference>
<proteinExistence type="predicted"/>
<evidence type="ECO:0000256" key="2">
    <source>
        <dbReference type="ARBA" id="ARBA00022527"/>
    </source>
</evidence>
<comment type="caution">
    <text evidence="10">The sequence shown here is derived from an EMBL/GenBank/DDBJ whole genome shotgun (WGS) entry which is preliminary data.</text>
</comment>
<keyword evidence="5" id="KW-0418">Kinase</keyword>
<keyword evidence="2" id="KW-0723">Serine/threonine-protein kinase</keyword>
<keyword evidence="11" id="KW-1185">Reference proteome</keyword>
<feature type="binding site" evidence="7">
    <location>
        <position position="41"/>
    </location>
    <ligand>
        <name>ATP</name>
        <dbReference type="ChEBI" id="CHEBI:30616"/>
    </ligand>
</feature>
<dbReference type="PROSITE" id="PS00107">
    <property type="entry name" value="PROTEIN_KINASE_ATP"/>
    <property type="match status" value="1"/>
</dbReference>
<dbReference type="PROSITE" id="PS00108">
    <property type="entry name" value="PROTEIN_KINASE_ST"/>
    <property type="match status" value="1"/>
</dbReference>
<feature type="domain" description="Protein kinase" evidence="9">
    <location>
        <begin position="12"/>
        <end position="271"/>
    </location>
</feature>
<dbReference type="InterPro" id="IPR017441">
    <property type="entry name" value="Protein_kinase_ATP_BS"/>
</dbReference>
<evidence type="ECO:0000259" key="9">
    <source>
        <dbReference type="PROSITE" id="PS50011"/>
    </source>
</evidence>
<reference evidence="10 11" key="1">
    <citation type="submission" date="2015-10" db="EMBL/GenBank/DDBJ databases">
        <authorList>
            <person name="Gilbert D.G."/>
        </authorList>
    </citation>
    <scope>NUCLEOTIDE SEQUENCE [LARGE SCALE GENOMIC DNA]</scope>
    <source>
        <strain evidence="10 11">NRRL B-16712</strain>
    </source>
</reference>
<evidence type="ECO:0000313" key="11">
    <source>
        <dbReference type="Proteomes" id="UP000053244"/>
    </source>
</evidence>
<name>A0A117MLP0_9ACTN</name>
<dbReference type="GO" id="GO:0005524">
    <property type="term" value="F:ATP binding"/>
    <property type="evidence" value="ECO:0007669"/>
    <property type="project" value="UniProtKB-UniRule"/>
</dbReference>
<evidence type="ECO:0000256" key="6">
    <source>
        <dbReference type="ARBA" id="ARBA00022840"/>
    </source>
</evidence>
<evidence type="ECO:0000256" key="8">
    <source>
        <dbReference type="SAM" id="MobiDB-lite"/>
    </source>
</evidence>
<sequence length="469" mass="50055">MVTVEAVIAGRYRIIRPLGSGGMSHVWLAHDEVRHIDVAIKQCTVPFGLTPEQQHVVRTWAVSEAQAAARVRHPHVIRTLDVLPDPDGPWLIMEYVEGRSLQQVIEQTGPMPPARAAEIGLAVLDALTAVGRAGLVHLDVKPGNVLIGDDGRIVLIDFGLAVTEAGVAALSGARVVLGSPKYIAPERLFDRVSTARSDMWSLGATIYHVVEGRPPYARSSTAATLRALADGPPDPPRRAGPLTPVLAGLLRYDPAGRLDPAGTAELLHRVAQPPRSRIRRRVPAMAAALTLIATLIVGGSAQGGERTGPATVPAGYTRWHDPAGFEVAVPAGWTPSRSSGAITFSEPESGPKNGPKNGSESGSESGPGGGTTLRVSRWPHPPADLVAALVAEERSARLPGYRRLRIEALTESPDAVWEYTFTDPVAGPMRGLRRVVPTDGGTYVLEWRAHRQEWAADLPKLAVILATFD</sequence>
<dbReference type="GO" id="GO:0004674">
    <property type="term" value="F:protein serine/threonine kinase activity"/>
    <property type="evidence" value="ECO:0007669"/>
    <property type="project" value="UniProtKB-KW"/>
</dbReference>
<gene>
    <name evidence="10" type="ORF">ADL15_43820</name>
</gene>
<evidence type="ECO:0000256" key="1">
    <source>
        <dbReference type="ARBA" id="ARBA00012513"/>
    </source>
</evidence>
<dbReference type="Gene3D" id="1.10.510.10">
    <property type="entry name" value="Transferase(Phosphotransferase) domain 1"/>
    <property type="match status" value="1"/>
</dbReference>
<organism evidence="10 11">
    <name type="scientific">Actinoplanes awajinensis subsp. mycoplanecinus</name>
    <dbReference type="NCBI Taxonomy" id="135947"/>
    <lineage>
        <taxon>Bacteria</taxon>
        <taxon>Bacillati</taxon>
        <taxon>Actinomycetota</taxon>
        <taxon>Actinomycetes</taxon>
        <taxon>Micromonosporales</taxon>
        <taxon>Micromonosporaceae</taxon>
        <taxon>Actinoplanes</taxon>
    </lineage>
</organism>
<dbReference type="EMBL" id="LLZH01000322">
    <property type="protein sequence ID" value="KUL24262.1"/>
    <property type="molecule type" value="Genomic_DNA"/>
</dbReference>
<feature type="compositionally biased region" description="Low complexity" evidence="8">
    <location>
        <begin position="352"/>
        <end position="364"/>
    </location>
</feature>
<dbReference type="Pfam" id="PF00069">
    <property type="entry name" value="Pkinase"/>
    <property type="match status" value="1"/>
</dbReference>
<dbReference type="PANTHER" id="PTHR43289:SF6">
    <property type="entry name" value="SERINE_THREONINE-PROTEIN KINASE NEKL-3"/>
    <property type="match status" value="1"/>
</dbReference>
<keyword evidence="6 7" id="KW-0067">ATP-binding</keyword>
<dbReference type="InterPro" id="IPR000719">
    <property type="entry name" value="Prot_kinase_dom"/>
</dbReference>
<accession>A0A117MLP0</accession>
<dbReference type="SUPFAM" id="SSF56112">
    <property type="entry name" value="Protein kinase-like (PK-like)"/>
    <property type="match status" value="1"/>
</dbReference>
<dbReference type="PROSITE" id="PS50011">
    <property type="entry name" value="PROTEIN_KINASE_DOM"/>
    <property type="match status" value="1"/>
</dbReference>
<evidence type="ECO:0000256" key="5">
    <source>
        <dbReference type="ARBA" id="ARBA00022777"/>
    </source>
</evidence>
<evidence type="ECO:0000313" key="10">
    <source>
        <dbReference type="EMBL" id="KUL24262.1"/>
    </source>
</evidence>
<keyword evidence="3" id="KW-0808">Transferase</keyword>
<evidence type="ECO:0000256" key="3">
    <source>
        <dbReference type="ARBA" id="ARBA00022679"/>
    </source>
</evidence>
<dbReference type="InterPro" id="IPR011009">
    <property type="entry name" value="Kinase-like_dom_sf"/>
</dbReference>
<dbReference type="SMART" id="SM00220">
    <property type="entry name" value="S_TKc"/>
    <property type="match status" value="1"/>
</dbReference>
<dbReference type="EC" id="2.7.11.1" evidence="1"/>
<dbReference type="InterPro" id="IPR008271">
    <property type="entry name" value="Ser/Thr_kinase_AS"/>
</dbReference>